<evidence type="ECO:0000256" key="3">
    <source>
        <dbReference type="ARBA" id="ARBA00023295"/>
    </source>
</evidence>
<keyword evidence="7" id="KW-1185">Reference proteome</keyword>
<dbReference type="PROSITE" id="PS00653">
    <property type="entry name" value="GLYCOSYL_HYDROL_F1_2"/>
    <property type="match status" value="1"/>
</dbReference>
<dbReference type="GO" id="GO:0008422">
    <property type="term" value="F:beta-glucosidase activity"/>
    <property type="evidence" value="ECO:0007669"/>
    <property type="project" value="TreeGrafter"/>
</dbReference>
<dbReference type="InterPro" id="IPR033132">
    <property type="entry name" value="GH_1_N_CS"/>
</dbReference>
<evidence type="ECO:0000256" key="1">
    <source>
        <dbReference type="ARBA" id="ARBA00010838"/>
    </source>
</evidence>
<dbReference type="SUPFAM" id="SSF51445">
    <property type="entry name" value="(Trans)glycosidases"/>
    <property type="match status" value="1"/>
</dbReference>
<protein>
    <recommendedName>
        <fullName evidence="8">Beta-glucosidase</fullName>
    </recommendedName>
</protein>
<dbReference type="InterPro" id="IPR001360">
    <property type="entry name" value="Glyco_hydro_1"/>
</dbReference>
<keyword evidence="3" id="KW-0326">Glycosidase</keyword>
<gene>
    <name evidence="6" type="ORF">AB1Y20_018712</name>
</gene>
<evidence type="ECO:0000256" key="4">
    <source>
        <dbReference type="RuleBase" id="RU003690"/>
    </source>
</evidence>
<name>A0AB34JPX0_PRYPA</name>
<dbReference type="PANTHER" id="PTHR10353">
    <property type="entry name" value="GLYCOSYL HYDROLASE"/>
    <property type="match status" value="1"/>
</dbReference>
<sequence>MLGLVACTARLPPDHTFKPHTESRALRSRQECPGFAVCPTAFPMPYNGTYPTSYPYEPEKAFPKDFVWALGTAAYQIEGAYNEDGRGASIWDTFSGANTVGMPGSVCAKMPCPVSNVMSPQAIGATGNVANNHYHMYADDVKVLGQLGLNAYRFSIAWPRIFPTGHAEDGPNAKGVEFYHKLIDALLEQGIAPIVTMYHWDLPQGLMDATPGGPVLPACDGKYKQGWYECQMGQGGLGPGGRGPVPVGKDAAIVKQFGAYAAFLLKEYGQKVKTWVTFNEAWTFTFLGSGSGKAPSVQPYMDMDVWPYVAGHNVIFAHAAAVETFRSLQKSGFLTKDHTIGITNNQDWREPFSHSPLDIAAAQAALEGQLSWYADPIFGKQGVHDYPDSMKRLLRYGMPSISATDQEYLKTLRPDFFGLNHYGTGFSKYNATTKTTATVEDGISVWLFGAGWGFRKLLNWVANRYGAHVGDGLPIYCTEAGWSVAAKNSLEGKYDPGRLMYYHSYLQEAHKAMEMDKVDLRGFMAWSLMDNYEWEKGYSERFGMMYNEFNFDKDPNAPTPDTPVYDPKTGNLTGTCGIACAKSSLPSASMALKQTRHAKNSLFFMQACAAFWLWRTGVLPDPARFLASSIGGDVCYGEGSYHSSTGDVKCATSSDVPGLPPTDQPDSPVPTTSEIVAELHARGLSTSGSLEQLALRLLGAMRK</sequence>
<dbReference type="InterPro" id="IPR017853">
    <property type="entry name" value="GH"/>
</dbReference>
<dbReference type="PANTHER" id="PTHR10353:SF36">
    <property type="entry name" value="LP05116P"/>
    <property type="match status" value="1"/>
</dbReference>
<dbReference type="GO" id="GO:0005975">
    <property type="term" value="P:carbohydrate metabolic process"/>
    <property type="evidence" value="ECO:0007669"/>
    <property type="project" value="InterPro"/>
</dbReference>
<dbReference type="PRINTS" id="PR00131">
    <property type="entry name" value="GLHYDRLASE1"/>
</dbReference>
<evidence type="ECO:0000256" key="2">
    <source>
        <dbReference type="ARBA" id="ARBA00022801"/>
    </source>
</evidence>
<comment type="similarity">
    <text evidence="1 4">Belongs to the glycosyl hydrolase 1 family.</text>
</comment>
<feature type="region of interest" description="Disordered" evidence="5">
    <location>
        <begin position="652"/>
        <end position="671"/>
    </location>
</feature>
<evidence type="ECO:0000256" key="5">
    <source>
        <dbReference type="SAM" id="MobiDB-lite"/>
    </source>
</evidence>
<evidence type="ECO:0008006" key="8">
    <source>
        <dbReference type="Google" id="ProtNLM"/>
    </source>
</evidence>
<dbReference type="Pfam" id="PF00232">
    <property type="entry name" value="Glyco_hydro_1"/>
    <property type="match status" value="2"/>
</dbReference>
<reference evidence="6 7" key="1">
    <citation type="journal article" date="2024" name="Science">
        <title>Giant polyketide synthase enzymes in the biosynthesis of giant marine polyether toxins.</title>
        <authorList>
            <person name="Fallon T.R."/>
            <person name="Shende V.V."/>
            <person name="Wierzbicki I.H."/>
            <person name="Pendleton A.L."/>
            <person name="Watervoot N.F."/>
            <person name="Auber R.P."/>
            <person name="Gonzalez D.J."/>
            <person name="Wisecaver J.H."/>
            <person name="Moore B.S."/>
        </authorList>
    </citation>
    <scope>NUCLEOTIDE SEQUENCE [LARGE SCALE GENOMIC DNA]</scope>
    <source>
        <strain evidence="6 7">12B1</strain>
    </source>
</reference>
<organism evidence="6 7">
    <name type="scientific">Prymnesium parvum</name>
    <name type="common">Toxic golden alga</name>
    <dbReference type="NCBI Taxonomy" id="97485"/>
    <lineage>
        <taxon>Eukaryota</taxon>
        <taxon>Haptista</taxon>
        <taxon>Haptophyta</taxon>
        <taxon>Prymnesiophyceae</taxon>
        <taxon>Prymnesiales</taxon>
        <taxon>Prymnesiaceae</taxon>
        <taxon>Prymnesium</taxon>
    </lineage>
</organism>
<evidence type="ECO:0000313" key="6">
    <source>
        <dbReference type="EMBL" id="KAL1523789.1"/>
    </source>
</evidence>
<comment type="caution">
    <text evidence="6">The sequence shown here is derived from an EMBL/GenBank/DDBJ whole genome shotgun (WGS) entry which is preliminary data.</text>
</comment>
<proteinExistence type="inferred from homology"/>
<dbReference type="AlphaFoldDB" id="A0AB34JPX0"/>
<dbReference type="EMBL" id="JBGBPQ010000005">
    <property type="protein sequence ID" value="KAL1523789.1"/>
    <property type="molecule type" value="Genomic_DNA"/>
</dbReference>
<evidence type="ECO:0000313" key="7">
    <source>
        <dbReference type="Proteomes" id="UP001515480"/>
    </source>
</evidence>
<dbReference type="Proteomes" id="UP001515480">
    <property type="component" value="Unassembled WGS sequence"/>
</dbReference>
<dbReference type="Gene3D" id="3.20.20.80">
    <property type="entry name" value="Glycosidases"/>
    <property type="match status" value="1"/>
</dbReference>
<accession>A0AB34JPX0</accession>
<keyword evidence="2" id="KW-0378">Hydrolase</keyword>